<protein>
    <submittedName>
        <fullName evidence="1">Uncharacterized protein</fullName>
    </submittedName>
</protein>
<geneLocation type="nucleomorph" evidence="1"/>
<keyword evidence="1" id="KW-0542">Nucleomorph</keyword>
<proteinExistence type="predicted"/>
<name>A0A0H5BH47_9EUKA</name>
<dbReference type="EMBL" id="AB996599">
    <property type="protein sequence ID" value="BAS01478.1"/>
    <property type="molecule type" value="Genomic_DNA"/>
</dbReference>
<accession>A0A0H5BH47</accession>
<evidence type="ECO:0000313" key="1">
    <source>
        <dbReference type="EMBL" id="BAS01478.1"/>
    </source>
</evidence>
<organism evidence="1">
    <name type="scientific">Lotharella vacuolata</name>
    <dbReference type="NCBI Taxonomy" id="74820"/>
    <lineage>
        <taxon>Eukaryota</taxon>
        <taxon>Sar</taxon>
        <taxon>Rhizaria</taxon>
        <taxon>Cercozoa</taxon>
        <taxon>Chlorarachniophyceae</taxon>
        <taxon>Lotharella</taxon>
    </lineage>
</organism>
<reference evidence="1" key="1">
    <citation type="journal article" date="2015" name="Genome Biol. Evol.">
        <title>Nucleomorph Genome Sequences of Two Chlorarachniophytes, Amorphochlora amoebiformis and Lotharella vacuolata.</title>
        <authorList>
            <person name="Suzuki S."/>
            <person name="Shirato S."/>
            <person name="Hirakawa Y."/>
            <person name="Ishida K."/>
        </authorList>
    </citation>
    <scope>NUCLEOTIDE SEQUENCE</scope>
    <source>
        <strain evidence="1">CCMP240</strain>
    </source>
</reference>
<sequence length="53" mass="6560">MVIKTYLKKIYIFIFSTYNKKSFYMLKNINYISNIFQHIKLMYIFVTICNHLL</sequence>
<dbReference type="AlphaFoldDB" id="A0A0H5BH47"/>